<protein>
    <submittedName>
        <fullName evidence="1">Uncharacterized protein</fullName>
    </submittedName>
</protein>
<dbReference type="RefSeq" id="WP_047241150.1">
    <property type="nucleotide sequence ID" value="NZ_CP011541.1"/>
</dbReference>
<dbReference type="EMBL" id="CP011541">
    <property type="protein sequence ID" value="AKK04291.1"/>
    <property type="molecule type" value="Genomic_DNA"/>
</dbReference>
<evidence type="ECO:0000313" key="2">
    <source>
        <dbReference type="Proteomes" id="UP000035368"/>
    </source>
</evidence>
<sequence>MPGTHLTITMQRIADLAHVQRPAVSQWRTRYPATHATPFPEPLFREDRPVFDVLEVARWLVDTGHGKNIEAVEDAPFYSELFVEAQSDSKVWAALLAHSRTGEEVTTEQVRDQLFADPFVPEEVFAGNTDGAVETANRLAEAAYTAENVLDHLVRSIQSNESLQSEPEEFVAAILSEVIKTHQSAEVVAWGPGSDGLVALATTSHSDKTTIYFTDPGKPAYCAAAHGHTVEGITDEFSPSALIYAQWISAKREDAQEFFEQLENVLLGLDHTGVALVVAPAELLIHEEDPQIVIMRKNLLFGSGEHFNTQLRYSALLPHGWSLRLGRRQLALWALRLPRRDTKEQGAVVLADHTGLQLGSSESHKVIADVLAALNTEVPVQLHPYLRAKVVPENLVRQRDTLRPALTPTSTDVPVASIADLRRQAMEIGIAEFPFKQDVNPYEMRKRSVIPWEKASKGNDKIVRVLSGSKLEPVDTTNPDGTIVVVGANELLGIGEIGERKTQLFELSFKLTSYHLTEPGDVIVLTTTKVKALVDFEGGKVVEAPAFIIRCKKTRGRSKDLLPIVAVPELLVEEINRAGVKDKHLWLVPVLPRDQADAFAEMTREINRRKAQMEQQLRDLNSFHNELGEAMLTGTIRGAPG</sequence>
<proteinExistence type="predicted"/>
<keyword evidence="2" id="KW-1185">Reference proteome</keyword>
<dbReference type="PATRIC" id="fig|1050174.4.peg.2492"/>
<dbReference type="AlphaFoldDB" id="A0A0G3GSY2"/>
<evidence type="ECO:0000313" key="1">
    <source>
        <dbReference type="EMBL" id="AKK04291.1"/>
    </source>
</evidence>
<dbReference type="Proteomes" id="UP000035368">
    <property type="component" value="Chromosome"/>
</dbReference>
<organism evidence="1 2">
    <name type="scientific">Corynebacterium epidermidicanis</name>
    <dbReference type="NCBI Taxonomy" id="1050174"/>
    <lineage>
        <taxon>Bacteria</taxon>
        <taxon>Bacillati</taxon>
        <taxon>Actinomycetota</taxon>
        <taxon>Actinomycetes</taxon>
        <taxon>Mycobacteriales</taxon>
        <taxon>Corynebacteriaceae</taxon>
        <taxon>Corynebacterium</taxon>
    </lineage>
</organism>
<dbReference type="OrthoDB" id="9784823at2"/>
<dbReference type="STRING" id="1050174.CEPID_12345"/>
<name>A0A0G3GSY2_9CORY</name>
<gene>
    <name evidence="1" type="ORF">CEPID_12345</name>
</gene>
<reference evidence="1 2" key="1">
    <citation type="submission" date="2015-05" db="EMBL/GenBank/DDBJ databases">
        <title>Complete genome sequence of Corynebacterium epidermidicanis DSM 45586, isolated from the skin of a dog suffering from pruritus.</title>
        <authorList>
            <person name="Ruckert C."/>
            <person name="Albersmeier A."/>
            <person name="Winkler A."/>
            <person name="Tauch A."/>
        </authorList>
    </citation>
    <scope>NUCLEOTIDE SEQUENCE [LARGE SCALE GENOMIC DNA]</scope>
    <source>
        <strain evidence="1 2">DSM 45586</strain>
    </source>
</reference>
<dbReference type="KEGG" id="cei:CEPID_12345"/>
<accession>A0A0G3GSY2</accession>